<dbReference type="InterPro" id="IPR001967">
    <property type="entry name" value="Peptidase_S11_N"/>
</dbReference>
<evidence type="ECO:0000256" key="3">
    <source>
        <dbReference type="ARBA" id="ARBA00007164"/>
    </source>
</evidence>
<feature type="signal peptide" evidence="14">
    <location>
        <begin position="1"/>
        <end position="22"/>
    </location>
</feature>
<dbReference type="SUPFAM" id="SSF56601">
    <property type="entry name" value="beta-lactamase/transpeptidase-like"/>
    <property type="match status" value="1"/>
</dbReference>
<dbReference type="SMART" id="SM00936">
    <property type="entry name" value="PBP5_C"/>
    <property type="match status" value="1"/>
</dbReference>
<dbReference type="GO" id="GO:0006508">
    <property type="term" value="P:proteolysis"/>
    <property type="evidence" value="ECO:0007669"/>
    <property type="project" value="UniProtKB-KW"/>
</dbReference>
<comment type="catalytic activity">
    <reaction evidence="12">
        <text>Preferential cleavage: (Ac)2-L-Lys-D-Ala-|-D-Ala. Also transpeptidation of peptidyl-alanyl moieties that are N-acyl substituents of D-alanine.</text>
        <dbReference type="EC" id="3.4.16.4"/>
    </reaction>
</comment>
<keyword evidence="9" id="KW-0133">Cell shape</keyword>
<evidence type="ECO:0000256" key="5">
    <source>
        <dbReference type="ARBA" id="ARBA00022645"/>
    </source>
</evidence>
<evidence type="ECO:0000256" key="1">
    <source>
        <dbReference type="ARBA" id="ARBA00003217"/>
    </source>
</evidence>
<dbReference type="SUPFAM" id="SSF69189">
    <property type="entry name" value="Penicillin-binding protein associated domain"/>
    <property type="match status" value="1"/>
</dbReference>
<evidence type="ECO:0000256" key="8">
    <source>
        <dbReference type="ARBA" id="ARBA00022801"/>
    </source>
</evidence>
<sequence precursor="true">MIKRLFSLLLISIALGTGSVKSDDFSVAAKHAIAVEVDSGKILYEKDANEAVPVASISKLLTTYLVYKHVADGKLKWNDPVTISNYPYELTTNYSISNVPLDARKYTVKELLTALIVTNANSPAIALAEKIGGTEPKFVDKMKKQLRDWGISDAKLVNATGLPNHVLGENSYPKTVAEDENLFSATDLAIVARHLLLEFPDVLKLTSKPSATFAGQTIYSYNYMLKGMPYYREGVDGLFIGYSEKGGASFVATSIENQMRVITVVLNAEHSQGDDLAVFGATTQLLQYLLTTFQKVQLLSKDKEGQIKPLPILDSPHKTVQLVAQKNLSLIKPANSKLKKAFHITKKTDTPTAPLRKGQVLAKATLQDPHLIGKGYLGETPSVNLVAQQNISQSFFLRVWWNHFVRYVNRSL</sequence>
<dbReference type="Gene3D" id="2.60.410.10">
    <property type="entry name" value="D-Ala-D-Ala carboxypeptidase, C-terminal domain"/>
    <property type="match status" value="1"/>
</dbReference>
<dbReference type="Gene3D" id="3.40.710.10">
    <property type="entry name" value="DD-peptidase/beta-lactamase superfamily"/>
    <property type="match status" value="1"/>
</dbReference>
<accession>A0A3P5Y9I3</accession>
<evidence type="ECO:0000256" key="2">
    <source>
        <dbReference type="ARBA" id="ARBA00004752"/>
    </source>
</evidence>
<dbReference type="PANTHER" id="PTHR21581:SF11">
    <property type="entry name" value="D-ALANYL-D-ALANINE CARBOXYPEPTIDASE DACA"/>
    <property type="match status" value="1"/>
</dbReference>
<dbReference type="GO" id="GO:0009252">
    <property type="term" value="P:peptidoglycan biosynthetic process"/>
    <property type="evidence" value="ECO:0007669"/>
    <property type="project" value="UniProtKB-UniPathway"/>
</dbReference>
<keyword evidence="17" id="KW-1185">Reference proteome</keyword>
<dbReference type="InterPro" id="IPR018044">
    <property type="entry name" value="Peptidase_S11"/>
</dbReference>
<evidence type="ECO:0000256" key="11">
    <source>
        <dbReference type="ARBA" id="ARBA00023316"/>
    </source>
</evidence>
<keyword evidence="6" id="KW-0645">Protease</keyword>
<evidence type="ECO:0000256" key="4">
    <source>
        <dbReference type="ARBA" id="ARBA00012448"/>
    </source>
</evidence>
<evidence type="ECO:0000256" key="10">
    <source>
        <dbReference type="ARBA" id="ARBA00022984"/>
    </source>
</evidence>
<evidence type="ECO:0000259" key="15">
    <source>
        <dbReference type="SMART" id="SM00936"/>
    </source>
</evidence>
<organism evidence="16 17">
    <name type="scientific">Streptococcus canis</name>
    <dbReference type="NCBI Taxonomy" id="1329"/>
    <lineage>
        <taxon>Bacteria</taxon>
        <taxon>Bacillati</taxon>
        <taxon>Bacillota</taxon>
        <taxon>Bacilli</taxon>
        <taxon>Lactobacillales</taxon>
        <taxon>Streptococcaceae</taxon>
        <taxon>Streptococcus</taxon>
    </lineage>
</organism>
<feature type="domain" description="Peptidase S11 D-Ala-D-Ala carboxypeptidase A C-terminal" evidence="15">
    <location>
        <begin position="293"/>
        <end position="393"/>
    </location>
</feature>
<feature type="chain" id="PRO_5018063996" description="serine-type D-Ala-D-Ala carboxypeptidase" evidence="14">
    <location>
        <begin position="23"/>
        <end position="412"/>
    </location>
</feature>
<evidence type="ECO:0000256" key="9">
    <source>
        <dbReference type="ARBA" id="ARBA00022960"/>
    </source>
</evidence>
<proteinExistence type="inferred from homology"/>
<dbReference type="EC" id="3.4.16.4" evidence="4"/>
<evidence type="ECO:0000256" key="6">
    <source>
        <dbReference type="ARBA" id="ARBA00022670"/>
    </source>
</evidence>
<keyword evidence="7 14" id="KW-0732">Signal</keyword>
<dbReference type="InterPro" id="IPR012907">
    <property type="entry name" value="Peptidase_S11_C"/>
</dbReference>
<dbReference type="Proteomes" id="UP000280759">
    <property type="component" value="Unassembled WGS sequence"/>
</dbReference>
<comment type="pathway">
    <text evidence="2">Cell wall biogenesis; peptidoglycan biosynthesis.</text>
</comment>
<evidence type="ECO:0000313" key="16">
    <source>
        <dbReference type="EMBL" id="VDC43447.1"/>
    </source>
</evidence>
<keyword evidence="10" id="KW-0573">Peptidoglycan synthesis</keyword>
<dbReference type="AlphaFoldDB" id="A0A3P5Y9I3"/>
<dbReference type="RefSeq" id="WP_125074787.1">
    <property type="nucleotide sequence ID" value="NZ_CP053792.1"/>
</dbReference>
<keyword evidence="5 16" id="KW-0121">Carboxypeptidase</keyword>
<comment type="similarity">
    <text evidence="3 13">Belongs to the peptidase S11 family.</text>
</comment>
<dbReference type="InterPro" id="IPR037167">
    <property type="entry name" value="Peptidase_S11_C_sf"/>
</dbReference>
<gene>
    <name evidence="16" type="primary">dacA_3</name>
    <name evidence="16" type="ORF">FMV2238Y02_19480</name>
</gene>
<evidence type="ECO:0000256" key="7">
    <source>
        <dbReference type="ARBA" id="ARBA00022729"/>
    </source>
</evidence>
<comment type="function">
    <text evidence="1">Removes C-terminal D-alanyl residues from sugar-peptide cell wall precursors.</text>
</comment>
<dbReference type="InterPro" id="IPR012338">
    <property type="entry name" value="Beta-lactam/transpept-like"/>
</dbReference>
<keyword evidence="8 16" id="KW-0378">Hydrolase</keyword>
<protein>
    <recommendedName>
        <fullName evidence="4">serine-type D-Ala-D-Ala carboxypeptidase</fullName>
        <ecNumber evidence="4">3.4.16.4</ecNumber>
    </recommendedName>
</protein>
<evidence type="ECO:0000256" key="14">
    <source>
        <dbReference type="SAM" id="SignalP"/>
    </source>
</evidence>
<evidence type="ECO:0000256" key="13">
    <source>
        <dbReference type="RuleBase" id="RU004016"/>
    </source>
</evidence>
<reference evidence="16 17" key="1">
    <citation type="submission" date="2018-10" db="EMBL/GenBank/DDBJ databases">
        <authorList>
            <consortium name="Molecular Microbiology and Infection Unit (UMMI)"/>
            <person name="Machado M."/>
        </authorList>
    </citation>
    <scope>NUCLEOTIDE SEQUENCE [LARGE SCALE GENOMIC DNA]</scope>
    <source>
        <strain evidence="16">FMV2238.02</strain>
    </source>
</reference>
<dbReference type="NCBIfam" id="NF038273">
    <property type="entry name" value="strep_PBP3"/>
    <property type="match status" value="1"/>
</dbReference>
<dbReference type="UniPathway" id="UPA00219"/>
<evidence type="ECO:0000313" key="17">
    <source>
        <dbReference type="Proteomes" id="UP000280759"/>
    </source>
</evidence>
<dbReference type="GO" id="GO:0008360">
    <property type="term" value="P:regulation of cell shape"/>
    <property type="evidence" value="ECO:0007669"/>
    <property type="project" value="UniProtKB-KW"/>
</dbReference>
<dbReference type="PRINTS" id="PR00725">
    <property type="entry name" value="DADACBPTASE1"/>
</dbReference>
<dbReference type="PANTHER" id="PTHR21581">
    <property type="entry name" value="D-ALANYL-D-ALANINE CARBOXYPEPTIDASE"/>
    <property type="match status" value="1"/>
</dbReference>
<dbReference type="EMBL" id="UXEP01000038">
    <property type="protein sequence ID" value="VDC43447.1"/>
    <property type="molecule type" value="Genomic_DNA"/>
</dbReference>
<dbReference type="GO" id="GO:0009002">
    <property type="term" value="F:serine-type D-Ala-D-Ala carboxypeptidase activity"/>
    <property type="evidence" value="ECO:0007669"/>
    <property type="project" value="UniProtKB-EC"/>
</dbReference>
<dbReference type="Pfam" id="PF00768">
    <property type="entry name" value="Peptidase_S11"/>
    <property type="match status" value="1"/>
</dbReference>
<dbReference type="InterPro" id="IPR015956">
    <property type="entry name" value="Peniciliin-bd_prot_C_sf"/>
</dbReference>
<keyword evidence="11" id="KW-0961">Cell wall biogenesis/degradation</keyword>
<dbReference type="Pfam" id="PF07943">
    <property type="entry name" value="PBP5_C"/>
    <property type="match status" value="1"/>
</dbReference>
<dbReference type="GO" id="GO:0071555">
    <property type="term" value="P:cell wall organization"/>
    <property type="evidence" value="ECO:0007669"/>
    <property type="project" value="UniProtKB-KW"/>
</dbReference>
<evidence type="ECO:0000256" key="12">
    <source>
        <dbReference type="ARBA" id="ARBA00034000"/>
    </source>
</evidence>
<name>A0A3P5Y9I3_STRCB</name>